<dbReference type="Proteomes" id="UP000464086">
    <property type="component" value="Chromosome"/>
</dbReference>
<dbReference type="EMBL" id="CP047218">
    <property type="protein sequence ID" value="QHD67410.1"/>
    <property type="molecule type" value="Genomic_DNA"/>
</dbReference>
<gene>
    <name evidence="1" type="ORF">GS397_10340</name>
</gene>
<evidence type="ECO:0000313" key="2">
    <source>
        <dbReference type="Proteomes" id="UP000464086"/>
    </source>
</evidence>
<reference evidence="1 2" key="1">
    <citation type="submission" date="2019-12" db="EMBL/GenBank/DDBJ databases">
        <title>Functional and genomic insights into the Sphingobium yanoikuyae YC-JY1, a bacterium efficiently degrading bisphenol A.</title>
        <authorList>
            <person name="Jia Y."/>
            <person name="Li X."/>
            <person name="Wang J."/>
            <person name="Eltoukhy A."/>
            <person name="Lamraoui I."/>
            <person name="Yan Y."/>
        </authorList>
    </citation>
    <scope>NUCLEOTIDE SEQUENCE [LARGE SCALE GENOMIC DNA]</scope>
    <source>
        <strain evidence="1 2">YC-JY1</strain>
    </source>
</reference>
<name>A0A6P1GGA2_SPHYA</name>
<dbReference type="RefSeq" id="WP_125987743.1">
    <property type="nucleotide sequence ID" value="NZ_CP047218.1"/>
</dbReference>
<accession>A0A6P1GGA2</accession>
<evidence type="ECO:0008006" key="3">
    <source>
        <dbReference type="Google" id="ProtNLM"/>
    </source>
</evidence>
<evidence type="ECO:0000313" key="1">
    <source>
        <dbReference type="EMBL" id="QHD67410.1"/>
    </source>
</evidence>
<organism evidence="1 2">
    <name type="scientific">Sphingobium yanoikuyae</name>
    <name type="common">Sphingomonas yanoikuyae</name>
    <dbReference type="NCBI Taxonomy" id="13690"/>
    <lineage>
        <taxon>Bacteria</taxon>
        <taxon>Pseudomonadati</taxon>
        <taxon>Pseudomonadota</taxon>
        <taxon>Alphaproteobacteria</taxon>
        <taxon>Sphingomonadales</taxon>
        <taxon>Sphingomonadaceae</taxon>
        <taxon>Sphingobium</taxon>
    </lineage>
</organism>
<protein>
    <recommendedName>
        <fullName evidence="3">Phage capsid protein</fullName>
    </recommendedName>
</protein>
<dbReference type="AlphaFoldDB" id="A0A6P1GGA2"/>
<sequence length="318" mass="32971">MAITNTKISDLVPNEKILGQTINALMAEKHELITSGLAARGPEVDAVASGGPRKASIPYLNPLSTDKVNVSTDDLTVAGDVGKMTADEFTVLRHDLNYSWATADLTRMVTQFNVQGGISAGIAAYWNGIVSKIAALSLKGALAADADLTFGAVDDEFSLAQVALAAATAGVYADQFDTLIVSPLRKAKMIAANESAFVAKSDTKADFDTWAGKKLIVSNVFGDDTSILARSGALALGYGTVAIPTEIERVANGANGGGGDILHSRISPVVHVQGFDYLGAVAPAITPATGTSVLGDAASWGRKVPLEMIGFRAIRHAA</sequence>
<proteinExistence type="predicted"/>